<protein>
    <recommendedName>
        <fullName evidence="1">DUF7580 domain-containing protein</fullName>
    </recommendedName>
</protein>
<dbReference type="InterPro" id="IPR056002">
    <property type="entry name" value="DUF7580"/>
</dbReference>
<evidence type="ECO:0000259" key="1">
    <source>
        <dbReference type="Pfam" id="PF24476"/>
    </source>
</evidence>
<gene>
    <name evidence="2" type="ORF">K432DRAFT_311164</name>
</gene>
<accession>A0A8E2J9F0</accession>
<feature type="domain" description="DUF7580" evidence="1">
    <location>
        <begin position="3"/>
        <end position="175"/>
    </location>
</feature>
<evidence type="ECO:0000313" key="2">
    <source>
        <dbReference type="EMBL" id="OCK74225.1"/>
    </source>
</evidence>
<feature type="non-terminal residue" evidence="2">
    <location>
        <position position="1"/>
    </location>
</feature>
<sequence length="185" mass="20775">DQLQIALKMSIAVMQYNSTPWLGEEWGLRNISFFGTCDEPFDDQGAVKTLHLSAKSSQKSLGGLPTPTINPEPPDAVRLPSDLHEFKSASGIRNMTMASLGLALLEIGYREPLRSHRKPFELHDVVTARRLAEGRPTPLGRRFQKLAQKCFQYDDYLDKAEFQEVVYQDVICELEGLIQALSVNP</sequence>
<evidence type="ECO:0000313" key="3">
    <source>
        <dbReference type="Proteomes" id="UP000250266"/>
    </source>
</evidence>
<dbReference type="PANTHER" id="PTHR35186:SF4">
    <property type="entry name" value="PRION-INHIBITION AND PROPAGATION HELO DOMAIN-CONTAINING PROTEIN"/>
    <property type="match status" value="1"/>
</dbReference>
<keyword evidence="3" id="KW-1185">Reference proteome</keyword>
<reference evidence="2 3" key="1">
    <citation type="journal article" date="2016" name="Nat. Commun.">
        <title>Ectomycorrhizal ecology is imprinted in the genome of the dominant symbiotic fungus Cenococcum geophilum.</title>
        <authorList>
            <consortium name="DOE Joint Genome Institute"/>
            <person name="Peter M."/>
            <person name="Kohler A."/>
            <person name="Ohm R.A."/>
            <person name="Kuo A."/>
            <person name="Krutzmann J."/>
            <person name="Morin E."/>
            <person name="Arend M."/>
            <person name="Barry K.W."/>
            <person name="Binder M."/>
            <person name="Choi C."/>
            <person name="Clum A."/>
            <person name="Copeland A."/>
            <person name="Grisel N."/>
            <person name="Haridas S."/>
            <person name="Kipfer T."/>
            <person name="LaButti K."/>
            <person name="Lindquist E."/>
            <person name="Lipzen A."/>
            <person name="Maire R."/>
            <person name="Meier B."/>
            <person name="Mihaltcheva S."/>
            <person name="Molinier V."/>
            <person name="Murat C."/>
            <person name="Poggeler S."/>
            <person name="Quandt C.A."/>
            <person name="Sperisen C."/>
            <person name="Tritt A."/>
            <person name="Tisserant E."/>
            <person name="Crous P.W."/>
            <person name="Henrissat B."/>
            <person name="Nehls U."/>
            <person name="Egli S."/>
            <person name="Spatafora J.W."/>
            <person name="Grigoriev I.V."/>
            <person name="Martin F.M."/>
        </authorList>
    </citation>
    <scope>NUCLEOTIDE SEQUENCE [LARGE SCALE GENOMIC DNA]</scope>
    <source>
        <strain evidence="2 3">CBS 459.81</strain>
    </source>
</reference>
<dbReference type="PANTHER" id="PTHR35186">
    <property type="entry name" value="ANK_REP_REGION DOMAIN-CONTAINING PROTEIN"/>
    <property type="match status" value="1"/>
</dbReference>
<dbReference type="EMBL" id="KV745527">
    <property type="protein sequence ID" value="OCK74225.1"/>
    <property type="molecule type" value="Genomic_DNA"/>
</dbReference>
<dbReference type="Proteomes" id="UP000250266">
    <property type="component" value="Unassembled WGS sequence"/>
</dbReference>
<dbReference type="Pfam" id="PF24476">
    <property type="entry name" value="DUF7580"/>
    <property type="match status" value="1"/>
</dbReference>
<name>A0A8E2J9F0_9PEZI</name>
<dbReference type="AlphaFoldDB" id="A0A8E2J9F0"/>
<dbReference type="OrthoDB" id="5331891at2759"/>
<organism evidence="2 3">
    <name type="scientific">Lepidopterella palustris CBS 459.81</name>
    <dbReference type="NCBI Taxonomy" id="1314670"/>
    <lineage>
        <taxon>Eukaryota</taxon>
        <taxon>Fungi</taxon>
        <taxon>Dikarya</taxon>
        <taxon>Ascomycota</taxon>
        <taxon>Pezizomycotina</taxon>
        <taxon>Dothideomycetes</taxon>
        <taxon>Pleosporomycetidae</taxon>
        <taxon>Mytilinidiales</taxon>
        <taxon>Argynnaceae</taxon>
        <taxon>Lepidopterella</taxon>
    </lineage>
</organism>
<proteinExistence type="predicted"/>